<evidence type="ECO:0000313" key="3">
    <source>
        <dbReference type="Proteomes" id="UP000274122"/>
    </source>
</evidence>
<proteinExistence type="predicted"/>
<protein>
    <recommendedName>
        <fullName evidence="1">N-acetyltransferase domain-containing protein</fullName>
    </recommendedName>
</protein>
<dbReference type="RefSeq" id="WP_126356270.1">
    <property type="nucleotide sequence ID" value="NZ_LR134201.1"/>
</dbReference>
<dbReference type="Proteomes" id="UP000274122">
    <property type="component" value="Chromosome"/>
</dbReference>
<dbReference type="InterPro" id="IPR016181">
    <property type="entry name" value="Acyl_CoA_acyltransferase"/>
</dbReference>
<feature type="domain" description="N-acetyltransferase" evidence="1">
    <location>
        <begin position="10"/>
        <end position="154"/>
    </location>
</feature>
<dbReference type="InterPro" id="IPR000182">
    <property type="entry name" value="GNAT_dom"/>
</dbReference>
<reference evidence="2 3" key="1">
    <citation type="submission" date="2018-12" db="EMBL/GenBank/DDBJ databases">
        <authorList>
            <consortium name="Pathogen Informatics"/>
        </authorList>
    </citation>
    <scope>NUCLEOTIDE SEQUENCE [LARGE SCALE GENOMIC DNA]</scope>
    <source>
        <strain evidence="2 3">NCTC11466</strain>
    </source>
</reference>
<dbReference type="OrthoDB" id="9801656at2"/>
<dbReference type="PANTHER" id="PTHR43792">
    <property type="entry name" value="GNAT FAMILY, PUTATIVE (AFU_ORTHOLOGUE AFUA_3G00765)-RELATED-RELATED"/>
    <property type="match status" value="1"/>
</dbReference>
<dbReference type="Gene3D" id="3.40.630.30">
    <property type="match status" value="1"/>
</dbReference>
<sequence length="182" mass="20469">MIQTTLNTGRLKLIPLAEAHLNHQIAMDADKDVMRYLGGPQDANSCRTELAEVIAASERGLGYWAGFMEDDFVGFWILCVPYEVETQPPGENYGSETGELGYRLMKKFWRQGLGTEGSLALIEYGFNAVGLQQIISRTSLDNIGSQATMRAAGLHFKRHFAMDDEQGVEYQLTEQQWRTARE</sequence>
<dbReference type="GO" id="GO:0016747">
    <property type="term" value="F:acyltransferase activity, transferring groups other than amino-acyl groups"/>
    <property type="evidence" value="ECO:0007669"/>
    <property type="project" value="InterPro"/>
</dbReference>
<organism evidence="2 3">
    <name type="scientific">Cedecea lapagei</name>
    <dbReference type="NCBI Taxonomy" id="158823"/>
    <lineage>
        <taxon>Bacteria</taxon>
        <taxon>Pseudomonadati</taxon>
        <taxon>Pseudomonadota</taxon>
        <taxon>Gammaproteobacteria</taxon>
        <taxon>Enterobacterales</taxon>
        <taxon>Enterobacteriaceae</taxon>
        <taxon>Cedecea</taxon>
    </lineage>
</organism>
<dbReference type="SUPFAM" id="SSF55729">
    <property type="entry name" value="Acyl-CoA N-acyltransferases (Nat)"/>
    <property type="match status" value="1"/>
</dbReference>
<evidence type="ECO:0000259" key="1">
    <source>
        <dbReference type="Pfam" id="PF13302"/>
    </source>
</evidence>
<evidence type="ECO:0000313" key="2">
    <source>
        <dbReference type="EMBL" id="VEB97638.1"/>
    </source>
</evidence>
<dbReference type="Pfam" id="PF13302">
    <property type="entry name" value="Acetyltransf_3"/>
    <property type="match status" value="1"/>
</dbReference>
<dbReference type="EMBL" id="LR134201">
    <property type="protein sequence ID" value="VEB97638.1"/>
    <property type="molecule type" value="Genomic_DNA"/>
</dbReference>
<dbReference type="InterPro" id="IPR051531">
    <property type="entry name" value="N-acetyltransferase"/>
</dbReference>
<gene>
    <name evidence="2" type="ORF">NCTC11466_02263</name>
</gene>
<dbReference type="PANTHER" id="PTHR43792:SF16">
    <property type="entry name" value="N-ACETYLTRANSFERASE DOMAIN-CONTAINING PROTEIN"/>
    <property type="match status" value="1"/>
</dbReference>
<name>A0A3S5DPQ8_9ENTR</name>
<keyword evidence="3" id="KW-1185">Reference proteome</keyword>
<dbReference type="KEGG" id="clap:NCTC11466_02263"/>
<accession>A0A3S5DPQ8</accession>
<dbReference type="AlphaFoldDB" id="A0A3S5DPQ8"/>